<dbReference type="STRING" id="291195.A0A437AP29"/>
<dbReference type="GO" id="GO:0005794">
    <property type="term" value="C:Golgi apparatus"/>
    <property type="evidence" value="ECO:0007669"/>
    <property type="project" value="TreeGrafter"/>
</dbReference>
<gene>
    <name evidence="7" type="ORF">TUBRATIS_005410</name>
</gene>
<evidence type="ECO:0000256" key="2">
    <source>
        <dbReference type="ARBA" id="ARBA00009457"/>
    </source>
</evidence>
<dbReference type="Pfam" id="PF03381">
    <property type="entry name" value="CDC50"/>
    <property type="match status" value="1"/>
</dbReference>
<dbReference type="PANTHER" id="PTHR10926">
    <property type="entry name" value="CELL CYCLE CONTROL PROTEIN 50"/>
    <property type="match status" value="1"/>
</dbReference>
<proteinExistence type="inferred from homology"/>
<comment type="similarity">
    <text evidence="2">Belongs to the CDC50/LEM3 family.</text>
</comment>
<feature type="transmembrane region" description="Helical" evidence="6">
    <location>
        <begin position="245"/>
        <end position="267"/>
    </location>
</feature>
<keyword evidence="8" id="KW-1185">Reference proteome</keyword>
<organism evidence="7 8">
    <name type="scientific">Tubulinosema ratisbonensis</name>
    <dbReference type="NCBI Taxonomy" id="291195"/>
    <lineage>
        <taxon>Eukaryota</taxon>
        <taxon>Fungi</taxon>
        <taxon>Fungi incertae sedis</taxon>
        <taxon>Microsporidia</taxon>
        <taxon>Tubulinosematoidea</taxon>
        <taxon>Tubulinosematidae</taxon>
        <taxon>Tubulinosema</taxon>
    </lineage>
</organism>
<accession>A0A437AP29</accession>
<protein>
    <submittedName>
        <fullName evidence="7">Cdc50</fullName>
    </submittedName>
</protein>
<comment type="caution">
    <text evidence="7">The sequence shown here is derived from an EMBL/GenBank/DDBJ whole genome shotgun (WGS) entry which is preliminary data.</text>
</comment>
<dbReference type="AlphaFoldDB" id="A0A437AP29"/>
<evidence type="ECO:0000256" key="6">
    <source>
        <dbReference type="SAM" id="Phobius"/>
    </source>
</evidence>
<evidence type="ECO:0000256" key="3">
    <source>
        <dbReference type="ARBA" id="ARBA00022692"/>
    </source>
</evidence>
<name>A0A437AP29_9MICR</name>
<reference evidence="7 8" key="1">
    <citation type="submission" date="2018-10" db="EMBL/GenBank/DDBJ databases">
        <title>Draft genome sequence of the microsporidian Tubulinosema ratisbonensis.</title>
        <authorList>
            <person name="Polonais V."/>
            <person name="Peyretaillade E."/>
            <person name="Niehus S."/>
            <person name="Wawrzyniak I."/>
            <person name="Franchet A."/>
            <person name="Gaspin C."/>
            <person name="Reichstadt M."/>
            <person name="Belser C."/>
            <person name="Labadie K."/>
            <person name="Delbac F."/>
            <person name="Ferrandon D."/>
        </authorList>
    </citation>
    <scope>NUCLEOTIDE SEQUENCE [LARGE SCALE GENOMIC DNA]</scope>
    <source>
        <strain evidence="7 8">Franzen</strain>
    </source>
</reference>
<dbReference type="InterPro" id="IPR005045">
    <property type="entry name" value="CDC50/LEM3_fam"/>
</dbReference>
<dbReference type="GO" id="GO:0005886">
    <property type="term" value="C:plasma membrane"/>
    <property type="evidence" value="ECO:0007669"/>
    <property type="project" value="TreeGrafter"/>
</dbReference>
<dbReference type="GO" id="GO:0005783">
    <property type="term" value="C:endoplasmic reticulum"/>
    <property type="evidence" value="ECO:0007669"/>
    <property type="project" value="TreeGrafter"/>
</dbReference>
<evidence type="ECO:0000313" key="8">
    <source>
        <dbReference type="Proteomes" id="UP000282876"/>
    </source>
</evidence>
<evidence type="ECO:0000256" key="1">
    <source>
        <dbReference type="ARBA" id="ARBA00004141"/>
    </source>
</evidence>
<keyword evidence="3 6" id="KW-0812">Transmembrane</keyword>
<dbReference type="VEuPathDB" id="MicrosporidiaDB:TUBRATIS_005410"/>
<feature type="transmembrane region" description="Helical" evidence="6">
    <location>
        <begin position="31"/>
        <end position="53"/>
    </location>
</feature>
<comment type="subcellular location">
    <subcellularLocation>
        <location evidence="1">Membrane</location>
        <topology evidence="1">Multi-pass membrane protein</topology>
    </subcellularLocation>
</comment>
<keyword evidence="5 6" id="KW-0472">Membrane</keyword>
<dbReference type="PANTHER" id="PTHR10926:SF0">
    <property type="entry name" value="CDC50, ISOFORM A"/>
    <property type="match status" value="1"/>
</dbReference>
<keyword evidence="4 6" id="KW-1133">Transmembrane helix</keyword>
<sequence length="275" mass="32277">MFRECLQKEVDEILTRRKRGYFSFGPNKLRIILILLMSIIDIVFGIFLTFKYLNLGNFEIPITKTQFIFDVQKDAEYKIYIQFKDYYQNYYNYSKSISFKQLKGKIPENLDSCKPFIRNNNKIIYPCGLIANSFPQFKILIDKQEISDSGIIWNSQKNFIKPTSYDLNDIIPPISWSKNTDLKKLNQNKRFVNWINIAAFDNFRKLHGKIFLKKGNHTLNISSNKNYQNIKIVFAETSSFGVRNIFLSLSLIALGIFSLVSSVIILYKSNFNRIE</sequence>
<evidence type="ECO:0000256" key="5">
    <source>
        <dbReference type="ARBA" id="ARBA00023136"/>
    </source>
</evidence>
<dbReference type="GO" id="GO:0045332">
    <property type="term" value="P:phospholipid translocation"/>
    <property type="evidence" value="ECO:0007669"/>
    <property type="project" value="UniProtKB-UniRule"/>
</dbReference>
<dbReference type="EMBL" id="RCSS01000118">
    <property type="protein sequence ID" value="RVD92934.1"/>
    <property type="molecule type" value="Genomic_DNA"/>
</dbReference>
<evidence type="ECO:0000256" key="4">
    <source>
        <dbReference type="ARBA" id="ARBA00022989"/>
    </source>
</evidence>
<evidence type="ECO:0000313" key="7">
    <source>
        <dbReference type="EMBL" id="RVD92934.1"/>
    </source>
</evidence>
<dbReference type="Proteomes" id="UP000282876">
    <property type="component" value="Unassembled WGS sequence"/>
</dbReference>
<dbReference type="OrthoDB" id="340608at2759"/>